<dbReference type="AlphaFoldDB" id="A0A540N4X8"/>
<dbReference type="NCBIfam" id="TIGR01640">
    <property type="entry name" value="F_box_assoc_1"/>
    <property type="match status" value="1"/>
</dbReference>
<dbReference type="InterPro" id="IPR017451">
    <property type="entry name" value="F-box-assoc_interact_dom"/>
</dbReference>
<gene>
    <name evidence="4" type="ORF">C1H46_008301</name>
</gene>
<feature type="domain" description="DUF4057" evidence="3">
    <location>
        <begin position="227"/>
        <end position="249"/>
    </location>
</feature>
<accession>A0A540N4X8</accession>
<reference evidence="4 5" key="1">
    <citation type="journal article" date="2019" name="G3 (Bethesda)">
        <title>Sequencing of a Wild Apple (Malus baccata) Genome Unravels the Differences Between Cultivated and Wild Apple Species Regarding Disease Resistance and Cold Tolerance.</title>
        <authorList>
            <person name="Chen X."/>
        </authorList>
    </citation>
    <scope>NUCLEOTIDE SEQUENCE [LARGE SCALE GENOMIC DNA]</scope>
    <source>
        <strain evidence="5">cv. Shandingzi</strain>
        <tissue evidence="4">Leaves</tissue>
    </source>
</reference>
<dbReference type="InterPro" id="IPR025131">
    <property type="entry name" value="DUF4057"/>
</dbReference>
<evidence type="ECO:0000313" key="5">
    <source>
        <dbReference type="Proteomes" id="UP000315295"/>
    </source>
</evidence>
<dbReference type="STRING" id="106549.A0A540N4X8"/>
<dbReference type="InterPro" id="IPR013187">
    <property type="entry name" value="F-box-assoc_dom_typ3"/>
</dbReference>
<feature type="compositionally biased region" description="Basic residues" evidence="1">
    <location>
        <begin position="54"/>
        <end position="69"/>
    </location>
</feature>
<keyword evidence="5" id="KW-1185">Reference proteome</keyword>
<feature type="region of interest" description="Disordered" evidence="1">
    <location>
        <begin position="211"/>
        <end position="238"/>
    </location>
</feature>
<sequence>MLQIFHDSQNFFLLKELEKSGPKKRSRHRRLKKVFRSRRHSPMRGTRGAWRMGRQGRHRSSSKTRRRRRSIEEPPGVAERVKAIRRHQMRNFDDPSPSNHEADPNPKSSETCCSTLLQNQNFPNPRSSLSLSDGLEGVAVIYNPTIQEYRKLPSPQNFRSTREVLGLGYDASIDDYKVVRVPSNYYRLKVTGHKPHVEVLELKTNFWRKIPDEDTPPTRRTRPEMERSTPVRKPHTPTADLLTWSETSLVFISSQCSGPPLLHQPRRRRYL</sequence>
<evidence type="ECO:0000259" key="2">
    <source>
        <dbReference type="Pfam" id="PF08268"/>
    </source>
</evidence>
<name>A0A540N4X8_MALBA</name>
<feature type="region of interest" description="Disordered" evidence="1">
    <location>
        <begin position="20"/>
        <end position="112"/>
    </location>
</feature>
<dbReference type="Pfam" id="PF13266">
    <property type="entry name" value="DUF4057"/>
    <property type="match status" value="1"/>
</dbReference>
<evidence type="ECO:0000256" key="1">
    <source>
        <dbReference type="SAM" id="MobiDB-lite"/>
    </source>
</evidence>
<dbReference type="Proteomes" id="UP000315295">
    <property type="component" value="Unassembled WGS sequence"/>
</dbReference>
<dbReference type="Pfam" id="PF08268">
    <property type="entry name" value="FBA_3"/>
    <property type="match status" value="1"/>
</dbReference>
<feature type="compositionally biased region" description="Basic residues" evidence="1">
    <location>
        <begin position="22"/>
        <end position="42"/>
    </location>
</feature>
<evidence type="ECO:0000313" key="4">
    <source>
        <dbReference type="EMBL" id="TQE06105.1"/>
    </source>
</evidence>
<protein>
    <submittedName>
        <fullName evidence="4">Uncharacterized protein</fullName>
    </submittedName>
</protein>
<organism evidence="4 5">
    <name type="scientific">Malus baccata</name>
    <name type="common">Siberian crab apple</name>
    <name type="synonym">Pyrus baccata</name>
    <dbReference type="NCBI Taxonomy" id="106549"/>
    <lineage>
        <taxon>Eukaryota</taxon>
        <taxon>Viridiplantae</taxon>
        <taxon>Streptophyta</taxon>
        <taxon>Embryophyta</taxon>
        <taxon>Tracheophyta</taxon>
        <taxon>Spermatophyta</taxon>
        <taxon>Magnoliopsida</taxon>
        <taxon>eudicotyledons</taxon>
        <taxon>Gunneridae</taxon>
        <taxon>Pentapetalae</taxon>
        <taxon>rosids</taxon>
        <taxon>fabids</taxon>
        <taxon>Rosales</taxon>
        <taxon>Rosaceae</taxon>
        <taxon>Amygdaloideae</taxon>
        <taxon>Maleae</taxon>
        <taxon>Malus</taxon>
    </lineage>
</organism>
<proteinExistence type="predicted"/>
<feature type="domain" description="F-box associated beta-propeller type 3" evidence="2">
    <location>
        <begin position="121"/>
        <end position="216"/>
    </location>
</feature>
<comment type="caution">
    <text evidence="4">The sequence shown here is derived from an EMBL/GenBank/DDBJ whole genome shotgun (WGS) entry which is preliminary data.</text>
</comment>
<evidence type="ECO:0000259" key="3">
    <source>
        <dbReference type="Pfam" id="PF13266"/>
    </source>
</evidence>
<dbReference type="EMBL" id="VIEB01000110">
    <property type="protein sequence ID" value="TQE06105.1"/>
    <property type="molecule type" value="Genomic_DNA"/>
</dbReference>